<name>A0ABD3AAQ2_9GENT</name>
<evidence type="ECO:0000259" key="1">
    <source>
        <dbReference type="Pfam" id="PF02978"/>
    </source>
</evidence>
<dbReference type="InterPro" id="IPR036891">
    <property type="entry name" value="Signal_recog_part_SRP54_M_sf"/>
</dbReference>
<dbReference type="Gene3D" id="1.10.260.30">
    <property type="entry name" value="Signal recognition particle, SRP54 subunit, M-domain"/>
    <property type="match status" value="1"/>
</dbReference>
<organism evidence="2 3">
    <name type="scientific">Cinchona calisaya</name>
    <dbReference type="NCBI Taxonomy" id="153742"/>
    <lineage>
        <taxon>Eukaryota</taxon>
        <taxon>Viridiplantae</taxon>
        <taxon>Streptophyta</taxon>
        <taxon>Embryophyta</taxon>
        <taxon>Tracheophyta</taxon>
        <taxon>Spermatophyta</taxon>
        <taxon>Magnoliopsida</taxon>
        <taxon>eudicotyledons</taxon>
        <taxon>Gunneridae</taxon>
        <taxon>Pentapetalae</taxon>
        <taxon>asterids</taxon>
        <taxon>lamiids</taxon>
        <taxon>Gentianales</taxon>
        <taxon>Rubiaceae</taxon>
        <taxon>Cinchonoideae</taxon>
        <taxon>Cinchoneae</taxon>
        <taxon>Cinchona</taxon>
    </lineage>
</organism>
<dbReference type="EMBL" id="JBJUIK010000004">
    <property type="protein sequence ID" value="KAL3528886.1"/>
    <property type="molecule type" value="Genomic_DNA"/>
</dbReference>
<evidence type="ECO:0000313" key="3">
    <source>
        <dbReference type="Proteomes" id="UP001630127"/>
    </source>
</evidence>
<dbReference type="PANTHER" id="PTHR11564">
    <property type="entry name" value="SIGNAL RECOGNITION PARTICLE 54K PROTEIN SRP54"/>
    <property type="match status" value="1"/>
</dbReference>
<dbReference type="InterPro" id="IPR022941">
    <property type="entry name" value="SRP54"/>
</dbReference>
<gene>
    <name evidence="2" type="ORF">ACH5RR_008208</name>
</gene>
<dbReference type="SUPFAM" id="SSF47446">
    <property type="entry name" value="Signal peptide-binding domain"/>
    <property type="match status" value="1"/>
</dbReference>
<dbReference type="Proteomes" id="UP001630127">
    <property type="component" value="Unassembled WGS sequence"/>
</dbReference>
<keyword evidence="3" id="KW-1185">Reference proteome</keyword>
<sequence length="124" mass="14197">MGIEQVCPMFRGSSAELMMPKGHEKETQAKIKRYMTIMDSMTNKEFGSSNTKLINASRILWIAKGCGRQVREVMEMFEEYKQRAKILSKFKIPKSGEMSALSRNMNIQNMSEVIPRMLKQLGGL</sequence>
<evidence type="ECO:0000313" key="2">
    <source>
        <dbReference type="EMBL" id="KAL3528886.1"/>
    </source>
</evidence>
<dbReference type="InterPro" id="IPR004125">
    <property type="entry name" value="Signal_recog_particle_SRP54_M"/>
</dbReference>
<dbReference type="AlphaFoldDB" id="A0ABD3AAQ2"/>
<comment type="caution">
    <text evidence="2">The sequence shown here is derived from an EMBL/GenBank/DDBJ whole genome shotgun (WGS) entry which is preliminary data.</text>
</comment>
<proteinExistence type="predicted"/>
<dbReference type="PANTHER" id="PTHR11564:SF5">
    <property type="entry name" value="SIGNAL RECOGNITION PARTICLE SUBUNIT SRP54"/>
    <property type="match status" value="1"/>
</dbReference>
<feature type="domain" description="Signal recognition particle SRP54 subunit M-domain" evidence="1">
    <location>
        <begin position="18"/>
        <end position="86"/>
    </location>
</feature>
<dbReference type="Pfam" id="PF02978">
    <property type="entry name" value="SRP_SPB"/>
    <property type="match status" value="1"/>
</dbReference>
<protein>
    <recommendedName>
        <fullName evidence="1">Signal recognition particle SRP54 subunit M-domain domain-containing protein</fullName>
    </recommendedName>
</protein>
<accession>A0ABD3AAQ2</accession>
<reference evidence="2 3" key="1">
    <citation type="submission" date="2024-11" db="EMBL/GenBank/DDBJ databases">
        <title>A near-complete genome assembly of Cinchona calisaya.</title>
        <authorList>
            <person name="Lian D.C."/>
            <person name="Zhao X.W."/>
            <person name="Wei L."/>
        </authorList>
    </citation>
    <scope>NUCLEOTIDE SEQUENCE [LARGE SCALE GENOMIC DNA]</scope>
    <source>
        <tissue evidence="2">Nenye</tissue>
    </source>
</reference>